<gene>
    <name evidence="2" type="ORF">RhiirC2_783335</name>
</gene>
<dbReference type="EMBL" id="LLXL01000942">
    <property type="protein sequence ID" value="PKK67575.1"/>
    <property type="molecule type" value="Genomic_DNA"/>
</dbReference>
<dbReference type="VEuPathDB" id="FungiDB:RhiirA1_449373"/>
<dbReference type="Proteomes" id="UP000233469">
    <property type="component" value="Unassembled WGS sequence"/>
</dbReference>
<feature type="compositionally biased region" description="Basic and acidic residues" evidence="1">
    <location>
        <begin position="95"/>
        <end position="109"/>
    </location>
</feature>
<reference evidence="2 3" key="1">
    <citation type="submission" date="2016-04" db="EMBL/GenBank/DDBJ databases">
        <title>Genome analyses suggest a sexual origin of heterokaryosis in a supposedly ancient asexual fungus.</title>
        <authorList>
            <person name="Ropars J."/>
            <person name="Sedzielewska K."/>
            <person name="Noel J."/>
            <person name="Charron P."/>
            <person name="Farinelli L."/>
            <person name="Marton T."/>
            <person name="Kruger M."/>
            <person name="Pelin A."/>
            <person name="Brachmann A."/>
            <person name="Corradi N."/>
        </authorList>
    </citation>
    <scope>NUCLEOTIDE SEQUENCE [LARGE SCALE GENOMIC DNA]</scope>
    <source>
        <strain evidence="2 3">C2</strain>
    </source>
</reference>
<comment type="caution">
    <text evidence="2">The sequence shown here is derived from an EMBL/GenBank/DDBJ whole genome shotgun (WGS) entry which is preliminary data.</text>
</comment>
<reference evidence="2 3" key="2">
    <citation type="submission" date="2017-10" db="EMBL/GenBank/DDBJ databases">
        <title>Extensive intraspecific genome diversity in a model arbuscular mycorrhizal fungus.</title>
        <authorList>
            <person name="Chen E.C.H."/>
            <person name="Morin E."/>
            <person name="Baudet D."/>
            <person name="Noel J."/>
            <person name="Ndikumana S."/>
            <person name="Charron P."/>
            <person name="St-Onge C."/>
            <person name="Giorgi J."/>
            <person name="Grigoriev I.V."/>
            <person name="Roux C."/>
            <person name="Martin F.M."/>
            <person name="Corradi N."/>
        </authorList>
    </citation>
    <scope>NUCLEOTIDE SEQUENCE [LARGE SCALE GENOMIC DNA]</scope>
    <source>
        <strain evidence="2 3">C2</strain>
    </source>
</reference>
<protein>
    <submittedName>
        <fullName evidence="2">Uncharacterized protein</fullName>
    </submittedName>
</protein>
<evidence type="ECO:0000256" key="1">
    <source>
        <dbReference type="SAM" id="MobiDB-lite"/>
    </source>
</evidence>
<feature type="compositionally biased region" description="Basic and acidic residues" evidence="1">
    <location>
        <begin position="253"/>
        <end position="267"/>
    </location>
</feature>
<dbReference type="VEuPathDB" id="FungiDB:FUN_004183"/>
<organism evidence="2 3">
    <name type="scientific">Rhizophagus irregularis</name>
    <dbReference type="NCBI Taxonomy" id="588596"/>
    <lineage>
        <taxon>Eukaryota</taxon>
        <taxon>Fungi</taxon>
        <taxon>Fungi incertae sedis</taxon>
        <taxon>Mucoromycota</taxon>
        <taxon>Glomeromycotina</taxon>
        <taxon>Glomeromycetes</taxon>
        <taxon>Glomerales</taxon>
        <taxon>Glomeraceae</taxon>
        <taxon>Rhizophagus</taxon>
    </lineage>
</organism>
<feature type="region of interest" description="Disordered" evidence="1">
    <location>
        <begin position="248"/>
        <end position="267"/>
    </location>
</feature>
<dbReference type="VEuPathDB" id="FungiDB:RhiirFUN_006339"/>
<name>A0A2N1N0Z3_9GLOM</name>
<dbReference type="VEuPathDB" id="FungiDB:RhiirA1_370076"/>
<sequence>MEKEILGKLQYPEYWKNTHTHWGADTWSQYFKENFPNASKQKIHSAFAIELKTLFECLNPKSREGRKVTKLLKESRKKDETDLQETDEPTTSKYSLRERQIVDYNEGRKSKGSCSSKDKMPNKKNSGKNTRMEADVFEDIDTSSYENSFKEKYNKMNDDLKWKLQCTGRVVEDVLYNSISNFTSEHLVHSFTIDINDPMLKEVFSSAELKEMDTTNTKEDPELSADLYNHLAKYYNKMLFVSTRGESSSLASSERRNNNRTLDTRKEMGRRGDAIIRKCSSGVKLEFGGSEAGKHYEGQNATKWLKESGLKLPKMMRDMFVGLCNHTNWNMDKMNKIETIGYIHGGSVLMIMTLDLPAGYITRITKSELYHIPEDIESFSEAIELITAVWRSKMRVTRTMRLLHHIETDDDVVSVLKNASSLKKRCQTNHQTKILPDTEMTPKKDKPEKR</sequence>
<evidence type="ECO:0000313" key="3">
    <source>
        <dbReference type="Proteomes" id="UP000233469"/>
    </source>
</evidence>
<accession>A0A2N1N0Z3</accession>
<feature type="region of interest" description="Disordered" evidence="1">
    <location>
        <begin position="75"/>
        <end position="129"/>
    </location>
</feature>
<evidence type="ECO:0000313" key="2">
    <source>
        <dbReference type="EMBL" id="PKK67575.1"/>
    </source>
</evidence>
<proteinExistence type="predicted"/>
<dbReference type="AlphaFoldDB" id="A0A2N1N0Z3"/>
<dbReference type="VEuPathDB" id="FungiDB:RhiirFUN_006340"/>